<gene>
    <name evidence="4" type="ORF">G4B88_020835</name>
</gene>
<accession>A0A7J6HNE0</accession>
<dbReference type="GO" id="GO:0097237">
    <property type="term" value="P:cellular response to toxic substance"/>
    <property type="evidence" value="ECO:0007669"/>
    <property type="project" value="UniProtKB-ARBA"/>
</dbReference>
<comment type="similarity">
    <text evidence="1">Belongs to the class-II pyridine nucleotide-disulfide oxidoreductase family.</text>
</comment>
<evidence type="ECO:0000256" key="1">
    <source>
        <dbReference type="ARBA" id="ARBA00009333"/>
    </source>
</evidence>
<sequence length="112" mass="12361">MAQVLSPGYTAAIYAVHGNLKPVVFEGWCSLGTIIDKVENFPGFLDGIIGPDLMDRASTCCGLRGQYSYTGTTKYARHVHLLACRDQLRASSKAMQDSMPYVNFTMQVQDSY</sequence>
<organism evidence="4 5">
    <name type="scientific">Cannabis sativa</name>
    <name type="common">Hemp</name>
    <name type="synonym">Marijuana</name>
    <dbReference type="NCBI Taxonomy" id="3483"/>
    <lineage>
        <taxon>Eukaryota</taxon>
        <taxon>Viridiplantae</taxon>
        <taxon>Streptophyta</taxon>
        <taxon>Embryophyta</taxon>
        <taxon>Tracheophyta</taxon>
        <taxon>Spermatophyta</taxon>
        <taxon>Magnoliopsida</taxon>
        <taxon>eudicotyledons</taxon>
        <taxon>Gunneridae</taxon>
        <taxon>Pentapetalae</taxon>
        <taxon>rosids</taxon>
        <taxon>fabids</taxon>
        <taxon>Rosales</taxon>
        <taxon>Cannabaceae</taxon>
        <taxon>Cannabis</taxon>
    </lineage>
</organism>
<comment type="caution">
    <text evidence="4">The sequence shown here is derived from an EMBL/GenBank/DDBJ whole genome shotgun (WGS) entry which is preliminary data.</text>
</comment>
<evidence type="ECO:0000313" key="5">
    <source>
        <dbReference type="Proteomes" id="UP000583929"/>
    </source>
</evidence>
<dbReference type="InterPro" id="IPR050097">
    <property type="entry name" value="Ferredoxin-NADP_redctase_2"/>
</dbReference>
<keyword evidence="2" id="KW-0285">Flavoprotein</keyword>
<dbReference type="Gene3D" id="3.50.50.60">
    <property type="entry name" value="FAD/NAD(P)-binding domain"/>
    <property type="match status" value="1"/>
</dbReference>
<dbReference type="Proteomes" id="UP000583929">
    <property type="component" value="Unassembled WGS sequence"/>
</dbReference>
<evidence type="ECO:0000256" key="3">
    <source>
        <dbReference type="ARBA" id="ARBA00023002"/>
    </source>
</evidence>
<protein>
    <submittedName>
        <fullName evidence="4">Uncharacterized protein</fullName>
    </submittedName>
</protein>
<dbReference type="AlphaFoldDB" id="A0A7J6HNE0"/>
<name>A0A7J6HNE0_CANSA</name>
<evidence type="ECO:0000313" key="4">
    <source>
        <dbReference type="EMBL" id="KAF4396198.1"/>
    </source>
</evidence>
<evidence type="ECO:0000256" key="2">
    <source>
        <dbReference type="ARBA" id="ARBA00022630"/>
    </source>
</evidence>
<dbReference type="PANTHER" id="PTHR48105">
    <property type="entry name" value="THIOREDOXIN REDUCTASE 1-RELATED-RELATED"/>
    <property type="match status" value="1"/>
</dbReference>
<proteinExistence type="inferred from homology"/>
<reference evidence="4 5" key="1">
    <citation type="journal article" date="2020" name="bioRxiv">
        <title>Sequence and annotation of 42 cannabis genomes reveals extensive copy number variation in cannabinoid synthesis and pathogen resistance genes.</title>
        <authorList>
            <person name="Mckernan K.J."/>
            <person name="Helbert Y."/>
            <person name="Kane L.T."/>
            <person name="Ebling H."/>
            <person name="Zhang L."/>
            <person name="Liu B."/>
            <person name="Eaton Z."/>
            <person name="Mclaughlin S."/>
            <person name="Kingan S."/>
            <person name="Baybayan P."/>
            <person name="Concepcion G."/>
            <person name="Jordan M."/>
            <person name="Riva A."/>
            <person name="Barbazuk W."/>
            <person name="Harkins T."/>
        </authorList>
    </citation>
    <scope>NUCLEOTIDE SEQUENCE [LARGE SCALE GENOMIC DNA]</scope>
    <source>
        <strain evidence="5">cv. Jamaican Lion 4</strain>
        <tissue evidence="4">Leaf</tissue>
    </source>
</reference>
<dbReference type="GO" id="GO:0016491">
    <property type="term" value="F:oxidoreductase activity"/>
    <property type="evidence" value="ECO:0007669"/>
    <property type="project" value="UniProtKB-KW"/>
</dbReference>
<keyword evidence="3" id="KW-0560">Oxidoreductase</keyword>
<keyword evidence="5" id="KW-1185">Reference proteome</keyword>
<dbReference type="EMBL" id="JAATIQ010000037">
    <property type="protein sequence ID" value="KAF4396198.1"/>
    <property type="molecule type" value="Genomic_DNA"/>
</dbReference>
<dbReference type="InterPro" id="IPR036188">
    <property type="entry name" value="FAD/NAD-bd_sf"/>
</dbReference>